<dbReference type="PRINTS" id="PR00032">
    <property type="entry name" value="HTHARAC"/>
</dbReference>
<reference evidence="7 8" key="1">
    <citation type="submission" date="2015-09" db="EMBL/GenBank/DDBJ databases">
        <title>Genome announcement of multiple Pseudomonas syringae strains.</title>
        <authorList>
            <person name="Thakur S."/>
            <person name="Wang P.W."/>
            <person name="Gong Y."/>
            <person name="Weir B.S."/>
            <person name="Guttman D.S."/>
        </authorList>
    </citation>
    <scope>NUCLEOTIDE SEQUENCE [LARGE SCALE GENOMIC DNA]</scope>
    <source>
        <strain evidence="7 8">ICMP17524</strain>
    </source>
</reference>
<evidence type="ECO:0000256" key="2">
    <source>
        <dbReference type="ARBA" id="ARBA00023015"/>
    </source>
</evidence>
<dbReference type="InterPro" id="IPR018060">
    <property type="entry name" value="HTH_AraC"/>
</dbReference>
<evidence type="ECO:0000259" key="6">
    <source>
        <dbReference type="PROSITE" id="PS01124"/>
    </source>
</evidence>
<evidence type="ECO:0000256" key="1">
    <source>
        <dbReference type="ARBA" id="ARBA00004496"/>
    </source>
</evidence>
<keyword evidence="3" id="KW-0238">DNA-binding</keyword>
<dbReference type="GO" id="GO:0043565">
    <property type="term" value="F:sequence-specific DNA binding"/>
    <property type="evidence" value="ECO:0007669"/>
    <property type="project" value="InterPro"/>
</dbReference>
<evidence type="ECO:0000313" key="7">
    <source>
        <dbReference type="EMBL" id="KPW97899.1"/>
    </source>
</evidence>
<dbReference type="PROSITE" id="PS01124">
    <property type="entry name" value="HTH_ARAC_FAMILY_2"/>
    <property type="match status" value="1"/>
</dbReference>
<dbReference type="PATRIC" id="fig|264451.4.peg.165"/>
<dbReference type="PROSITE" id="PS00041">
    <property type="entry name" value="HTH_ARAC_FAMILY_1"/>
    <property type="match status" value="1"/>
</dbReference>
<dbReference type="InterPro" id="IPR020449">
    <property type="entry name" value="Tscrpt_reg_AraC-type_HTH"/>
</dbReference>
<gene>
    <name evidence="7" type="ORF">ALO50_00103</name>
</gene>
<evidence type="ECO:0000256" key="3">
    <source>
        <dbReference type="ARBA" id="ARBA00023125"/>
    </source>
</evidence>
<accession>A0A0P9N001</accession>
<organism evidence="7 8">
    <name type="scientific">Pseudomonas syringae pv. cerasicola</name>
    <dbReference type="NCBI Taxonomy" id="264451"/>
    <lineage>
        <taxon>Bacteria</taxon>
        <taxon>Pseudomonadati</taxon>
        <taxon>Pseudomonadota</taxon>
        <taxon>Gammaproteobacteria</taxon>
        <taxon>Pseudomonadales</taxon>
        <taxon>Pseudomonadaceae</taxon>
        <taxon>Pseudomonas</taxon>
        <taxon>Pseudomonas syringae</taxon>
    </lineage>
</organism>
<feature type="non-terminal residue" evidence="7">
    <location>
        <position position="1"/>
    </location>
</feature>
<dbReference type="SUPFAM" id="SSF46689">
    <property type="entry name" value="Homeodomain-like"/>
    <property type="match status" value="1"/>
</dbReference>
<comment type="function">
    <text evidence="5">Regulatory protein of the TOL plasmid xyl operons. XylS activates the xylXYZLTEGFJQKIH operon required for the degradation of toluene, m-xylene and p-xylene.</text>
</comment>
<keyword evidence="2" id="KW-0805">Transcription regulation</keyword>
<dbReference type="GO" id="GO:0005737">
    <property type="term" value="C:cytoplasm"/>
    <property type="evidence" value="ECO:0007669"/>
    <property type="project" value="UniProtKB-SubCell"/>
</dbReference>
<dbReference type="InterPro" id="IPR018062">
    <property type="entry name" value="HTH_AraC-typ_CS"/>
</dbReference>
<dbReference type="SMART" id="SM00342">
    <property type="entry name" value="HTH_ARAC"/>
    <property type="match status" value="1"/>
</dbReference>
<dbReference type="AlphaFoldDB" id="A0A0P9N001"/>
<proteinExistence type="predicted"/>
<dbReference type="Proteomes" id="UP000050356">
    <property type="component" value="Unassembled WGS sequence"/>
</dbReference>
<dbReference type="GO" id="GO:0009893">
    <property type="term" value="P:positive regulation of metabolic process"/>
    <property type="evidence" value="ECO:0007669"/>
    <property type="project" value="UniProtKB-ARBA"/>
</dbReference>
<dbReference type="Gene3D" id="1.10.10.60">
    <property type="entry name" value="Homeodomain-like"/>
    <property type="match status" value="1"/>
</dbReference>
<dbReference type="PANTHER" id="PTHR46796">
    <property type="entry name" value="HTH-TYPE TRANSCRIPTIONAL ACTIVATOR RHAS-RELATED"/>
    <property type="match status" value="1"/>
</dbReference>
<evidence type="ECO:0000313" key="8">
    <source>
        <dbReference type="Proteomes" id="UP000050356"/>
    </source>
</evidence>
<protein>
    <submittedName>
        <fullName evidence="7">BenABC operon transcriptional activator BenR</fullName>
    </submittedName>
</protein>
<evidence type="ECO:0000256" key="4">
    <source>
        <dbReference type="ARBA" id="ARBA00023163"/>
    </source>
</evidence>
<dbReference type="GO" id="GO:0003700">
    <property type="term" value="F:DNA-binding transcription factor activity"/>
    <property type="evidence" value="ECO:0007669"/>
    <property type="project" value="InterPro"/>
</dbReference>
<evidence type="ECO:0000256" key="5">
    <source>
        <dbReference type="ARBA" id="ARBA00037345"/>
    </source>
</evidence>
<dbReference type="InterPro" id="IPR009057">
    <property type="entry name" value="Homeodomain-like_sf"/>
</dbReference>
<keyword evidence="4" id="KW-0804">Transcription</keyword>
<dbReference type="EMBL" id="LJQA01000231">
    <property type="protein sequence ID" value="KPW97899.1"/>
    <property type="molecule type" value="Genomic_DNA"/>
</dbReference>
<dbReference type="InterPro" id="IPR050204">
    <property type="entry name" value="AraC_XylS_family_regulators"/>
</dbReference>
<dbReference type="Pfam" id="PF12833">
    <property type="entry name" value="HTH_18"/>
    <property type="match status" value="1"/>
</dbReference>
<dbReference type="RefSeq" id="WP_144430293.1">
    <property type="nucleotide sequence ID" value="NZ_LJQA01000231.1"/>
</dbReference>
<sequence length="85" mass="9978">EQLAEHAGVSVRTLFSGFREFRNISPMAFLRNVRMERVHLELRNPGTDSVTDIAMKWGFAHLGRFSQEYRKYYGELPSATLRFRQ</sequence>
<dbReference type="PANTHER" id="PTHR46796:SF12">
    <property type="entry name" value="HTH-TYPE DNA-BINDING TRANSCRIPTIONAL ACTIVATOR EUTR"/>
    <property type="match status" value="1"/>
</dbReference>
<comment type="subcellular location">
    <subcellularLocation>
        <location evidence="1">Cytoplasm</location>
    </subcellularLocation>
</comment>
<name>A0A0P9N001_PSESX</name>
<comment type="caution">
    <text evidence="7">The sequence shown here is derived from an EMBL/GenBank/DDBJ whole genome shotgun (WGS) entry which is preliminary data.</text>
</comment>
<feature type="domain" description="HTH araC/xylS-type" evidence="6">
    <location>
        <begin position="1"/>
        <end position="83"/>
    </location>
</feature>